<proteinExistence type="predicted"/>
<feature type="domain" description="NodB homology" evidence="2">
    <location>
        <begin position="23"/>
        <end position="94"/>
    </location>
</feature>
<organism evidence="3 4">
    <name type="scientific">Microbispora bryophytorum subsp. camponoti</name>
    <dbReference type="NCBI Taxonomy" id="1677852"/>
    <lineage>
        <taxon>Bacteria</taxon>
        <taxon>Bacillati</taxon>
        <taxon>Actinomycetota</taxon>
        <taxon>Actinomycetes</taxon>
        <taxon>Streptosporangiales</taxon>
        <taxon>Streptosporangiaceae</taxon>
        <taxon>Microbispora</taxon>
    </lineage>
</organism>
<dbReference type="InterPro" id="IPR050248">
    <property type="entry name" value="Polysacc_deacetylase_ArnD"/>
</dbReference>
<dbReference type="EMBL" id="JACXRZ010000013">
    <property type="protein sequence ID" value="MBD3145200.1"/>
    <property type="molecule type" value="Genomic_DNA"/>
</dbReference>
<dbReference type="InterPro" id="IPR011330">
    <property type="entry name" value="Glyco_hydro/deAcase_b/a-brl"/>
</dbReference>
<evidence type="ECO:0000313" key="4">
    <source>
        <dbReference type="Proteomes" id="UP000653231"/>
    </source>
</evidence>
<evidence type="ECO:0000256" key="1">
    <source>
        <dbReference type="SAM" id="MobiDB-lite"/>
    </source>
</evidence>
<gene>
    <name evidence="3" type="ORF">IEQ31_18660</name>
</gene>
<dbReference type="Gene3D" id="3.20.20.370">
    <property type="entry name" value="Glycoside hydrolase/deacetylase"/>
    <property type="match status" value="1"/>
</dbReference>
<keyword evidence="4" id="KW-1185">Reference proteome</keyword>
<sequence length="94" mass="10310">MARPALADDPTPSVVDSTRGGGLSIGLTFDDGPNPPDTLRLLDVLREHHVKAVFCLWGDHVRQHLEVVRRIAVDAVIPALRSEGWRLSLPARRG</sequence>
<dbReference type="InterPro" id="IPR002509">
    <property type="entry name" value="NODB_dom"/>
</dbReference>
<evidence type="ECO:0000259" key="2">
    <source>
        <dbReference type="PROSITE" id="PS51677"/>
    </source>
</evidence>
<name>A0ABR8L6Y4_9ACTN</name>
<dbReference type="Pfam" id="PF01522">
    <property type="entry name" value="Polysacc_deac_1"/>
    <property type="match status" value="1"/>
</dbReference>
<dbReference type="PANTHER" id="PTHR10587">
    <property type="entry name" value="GLYCOSYL TRANSFERASE-RELATED"/>
    <property type="match status" value="1"/>
</dbReference>
<protein>
    <submittedName>
        <fullName evidence="3">Polysaccharide deacetylase family protein</fullName>
    </submittedName>
</protein>
<comment type="caution">
    <text evidence="3">The sequence shown here is derived from an EMBL/GenBank/DDBJ whole genome shotgun (WGS) entry which is preliminary data.</text>
</comment>
<dbReference type="PROSITE" id="PS51677">
    <property type="entry name" value="NODB"/>
    <property type="match status" value="1"/>
</dbReference>
<dbReference type="CDD" id="cd10917">
    <property type="entry name" value="CE4_NodB_like_6s_7s"/>
    <property type="match status" value="1"/>
</dbReference>
<evidence type="ECO:0000313" key="3">
    <source>
        <dbReference type="EMBL" id="MBD3145200.1"/>
    </source>
</evidence>
<dbReference type="SUPFAM" id="SSF88713">
    <property type="entry name" value="Glycoside hydrolase/deacetylase"/>
    <property type="match status" value="1"/>
</dbReference>
<accession>A0ABR8L6Y4</accession>
<reference evidence="3 4" key="1">
    <citation type="submission" date="2020-09" db="EMBL/GenBank/DDBJ databases">
        <title>Actinomycete isolated from the Camponotus japonicus Mayr.</title>
        <authorList>
            <person name="Gong X."/>
        </authorList>
    </citation>
    <scope>NUCLEOTIDE SEQUENCE [LARGE SCALE GENOMIC DNA]</scope>
    <source>
        <strain evidence="3 4">2C-HV3</strain>
    </source>
</reference>
<dbReference type="Proteomes" id="UP000653231">
    <property type="component" value="Unassembled WGS sequence"/>
</dbReference>
<feature type="region of interest" description="Disordered" evidence="1">
    <location>
        <begin position="1"/>
        <end position="20"/>
    </location>
</feature>